<dbReference type="CDD" id="cd09274">
    <property type="entry name" value="RNase_HI_RT_Ty3"/>
    <property type="match status" value="1"/>
</dbReference>
<evidence type="ECO:0000256" key="3">
    <source>
        <dbReference type="ARBA" id="ARBA00022722"/>
    </source>
</evidence>
<dbReference type="GO" id="GO:0004519">
    <property type="term" value="F:endonuclease activity"/>
    <property type="evidence" value="ECO:0007669"/>
    <property type="project" value="UniProtKB-KW"/>
</dbReference>
<dbReference type="PANTHER" id="PTHR34072:SF52">
    <property type="entry name" value="RIBONUCLEASE H"/>
    <property type="match status" value="1"/>
</dbReference>
<keyword evidence="4" id="KW-0255">Endonuclease</keyword>
<accession>A0AAF0PRI9</accession>
<name>A0AAF0PRI9_SOLVR</name>
<dbReference type="InterPro" id="IPR041373">
    <property type="entry name" value="RT_RNaseH"/>
</dbReference>
<gene>
    <name evidence="8" type="ORF">MTR67_002791</name>
</gene>
<dbReference type="InterPro" id="IPR043502">
    <property type="entry name" value="DNA/RNA_pol_sf"/>
</dbReference>
<proteinExistence type="predicted"/>
<dbReference type="PANTHER" id="PTHR34072">
    <property type="entry name" value="ENZYMATIC POLYPROTEIN-RELATED"/>
    <property type="match status" value="1"/>
</dbReference>
<keyword evidence="2" id="KW-0548">Nucleotidyltransferase</keyword>
<dbReference type="GO" id="GO:0003964">
    <property type="term" value="F:RNA-directed DNA polymerase activity"/>
    <property type="evidence" value="ECO:0007669"/>
    <property type="project" value="UniProtKB-KW"/>
</dbReference>
<dbReference type="Pfam" id="PF17917">
    <property type="entry name" value="RT_RNaseH"/>
    <property type="match status" value="1"/>
</dbReference>
<evidence type="ECO:0000256" key="5">
    <source>
        <dbReference type="ARBA" id="ARBA00022801"/>
    </source>
</evidence>
<dbReference type="SUPFAM" id="SSF56672">
    <property type="entry name" value="DNA/RNA polymerases"/>
    <property type="match status" value="1"/>
</dbReference>
<keyword evidence="5" id="KW-0378">Hydrolase</keyword>
<evidence type="ECO:0000313" key="8">
    <source>
        <dbReference type="EMBL" id="WMV09406.1"/>
    </source>
</evidence>
<evidence type="ECO:0000256" key="1">
    <source>
        <dbReference type="ARBA" id="ARBA00022679"/>
    </source>
</evidence>
<keyword evidence="9" id="KW-1185">Reference proteome</keyword>
<dbReference type="EMBL" id="CP133612">
    <property type="protein sequence ID" value="WMV09406.1"/>
    <property type="molecule type" value="Genomic_DNA"/>
</dbReference>
<dbReference type="AlphaFoldDB" id="A0AAF0PRI9"/>
<protein>
    <recommendedName>
        <fullName evidence="7">Reverse transcriptase RNase H-like domain-containing protein</fullName>
    </recommendedName>
</protein>
<evidence type="ECO:0000256" key="6">
    <source>
        <dbReference type="ARBA" id="ARBA00022918"/>
    </source>
</evidence>
<keyword evidence="6" id="KW-0695">RNA-directed DNA polymerase</keyword>
<keyword evidence="3" id="KW-0540">Nuclease</keyword>
<evidence type="ECO:0000256" key="4">
    <source>
        <dbReference type="ARBA" id="ARBA00022759"/>
    </source>
</evidence>
<evidence type="ECO:0000259" key="7">
    <source>
        <dbReference type="Pfam" id="PF17917"/>
    </source>
</evidence>
<keyword evidence="1" id="KW-0808">Transferase</keyword>
<feature type="domain" description="Reverse transcriptase RNase H-like" evidence="7">
    <location>
        <begin position="4"/>
        <end position="79"/>
    </location>
</feature>
<reference evidence="8" key="1">
    <citation type="submission" date="2023-08" db="EMBL/GenBank/DDBJ databases">
        <title>A de novo genome assembly of Solanum verrucosum Schlechtendal, a Mexican diploid species geographically isolated from the other diploid A-genome species in potato relatives.</title>
        <authorList>
            <person name="Hosaka K."/>
        </authorList>
    </citation>
    <scope>NUCLEOTIDE SEQUENCE</scope>
    <source>
        <tissue evidence="8">Young leaves</tissue>
    </source>
</reference>
<organism evidence="8 9">
    <name type="scientific">Solanum verrucosum</name>
    <dbReference type="NCBI Taxonomy" id="315347"/>
    <lineage>
        <taxon>Eukaryota</taxon>
        <taxon>Viridiplantae</taxon>
        <taxon>Streptophyta</taxon>
        <taxon>Embryophyta</taxon>
        <taxon>Tracheophyta</taxon>
        <taxon>Spermatophyta</taxon>
        <taxon>Magnoliopsida</taxon>
        <taxon>eudicotyledons</taxon>
        <taxon>Gunneridae</taxon>
        <taxon>Pentapetalae</taxon>
        <taxon>asterids</taxon>
        <taxon>lamiids</taxon>
        <taxon>Solanales</taxon>
        <taxon>Solanaceae</taxon>
        <taxon>Solanoideae</taxon>
        <taxon>Solaneae</taxon>
        <taxon>Solanum</taxon>
    </lineage>
</organism>
<evidence type="ECO:0000256" key="2">
    <source>
        <dbReference type="ARBA" id="ARBA00022695"/>
    </source>
</evidence>
<dbReference type="Proteomes" id="UP001234989">
    <property type="component" value="Chromosome 1"/>
</dbReference>
<dbReference type="GO" id="GO:0016787">
    <property type="term" value="F:hydrolase activity"/>
    <property type="evidence" value="ECO:0007669"/>
    <property type="project" value="UniProtKB-KW"/>
</dbReference>
<sequence length="187" mass="21635">MQDKNVIAYASRQLKVHERNYPTNALELAAVVFTLKIWRYYLYGVMCEVFTDHRILQHVFTQKDLNLRQRRWMELVKDYDMTIQYNSGKANAVLDALSRKAVSMDSLARLSTTIRPLGKEIQTLESKFMKLGISERGGVLASIEARDTFIKEIKAKQFEDENSEELRKKTVIGHFPAAIDRPHLGDQ</sequence>
<evidence type="ECO:0000313" key="9">
    <source>
        <dbReference type="Proteomes" id="UP001234989"/>
    </source>
</evidence>